<feature type="compositionally biased region" description="Basic and acidic residues" evidence="1">
    <location>
        <begin position="162"/>
        <end position="174"/>
    </location>
</feature>
<dbReference type="Proteomes" id="UP000676310">
    <property type="component" value="Unassembled WGS sequence"/>
</dbReference>
<name>A0A8J2MZF4_9PLEO</name>
<dbReference type="GeneID" id="67014158"/>
<dbReference type="RefSeq" id="XP_043166227.1">
    <property type="nucleotide sequence ID" value="XM_043310292.1"/>
</dbReference>
<evidence type="ECO:0000313" key="2">
    <source>
        <dbReference type="EMBL" id="CAG5150515.1"/>
    </source>
</evidence>
<feature type="compositionally biased region" description="Basic residues" evidence="1">
    <location>
        <begin position="113"/>
        <end position="122"/>
    </location>
</feature>
<protein>
    <submittedName>
        <fullName evidence="2">Uncharacterized protein</fullName>
    </submittedName>
</protein>
<feature type="region of interest" description="Disordered" evidence="1">
    <location>
        <begin position="148"/>
        <end position="277"/>
    </location>
</feature>
<accession>A0A8J2MZF4</accession>
<dbReference type="EMBL" id="CAJRGZ010000015">
    <property type="protein sequence ID" value="CAG5150515.1"/>
    <property type="molecule type" value="Genomic_DNA"/>
</dbReference>
<dbReference type="OrthoDB" id="537467at2759"/>
<sequence length="352" mass="38771">MSWMDSWSRPSKHAVTPPPLYLTVGDTVPYCHSCGRVIGERRKTQSATEVKYCSARCRNSKPGPIDRKIEATFAALLNGASPESLKENAGAEPIKNSLETGHEHEEVKGGKGEKKHKKKPSKTIKGDHRIIIECSTVEDIVFQREKDPEKVYGRRKNRKARFVVEKPEDWKSVDMVDQPASTTTPATAPGATTVSTQPPPDPVSSDEDEDTVSDSDNEAEGGVVLEPTKTPSAGGSAEADSQALPDTVEYGYGSGKIRPPQAQNDVNGSVGGEKGWAERIHETDEMKLKRREGQRKAEERERVRQAARRGCAFGFTVPDEAEKRKCEAVMKGVVVESSFAKGEWGVRWRERV</sequence>
<feature type="compositionally biased region" description="Low complexity" evidence="1">
    <location>
        <begin position="179"/>
        <end position="196"/>
    </location>
</feature>
<comment type="caution">
    <text evidence="2">The sequence shown here is derived from an EMBL/GenBank/DDBJ whole genome shotgun (WGS) entry which is preliminary data.</text>
</comment>
<keyword evidence="3" id="KW-1185">Reference proteome</keyword>
<feature type="region of interest" description="Disordered" evidence="1">
    <location>
        <begin position="84"/>
        <end position="126"/>
    </location>
</feature>
<organism evidence="2 3">
    <name type="scientific">Alternaria atra</name>
    <dbReference type="NCBI Taxonomy" id="119953"/>
    <lineage>
        <taxon>Eukaryota</taxon>
        <taxon>Fungi</taxon>
        <taxon>Dikarya</taxon>
        <taxon>Ascomycota</taxon>
        <taxon>Pezizomycotina</taxon>
        <taxon>Dothideomycetes</taxon>
        <taxon>Pleosporomycetidae</taxon>
        <taxon>Pleosporales</taxon>
        <taxon>Pleosporineae</taxon>
        <taxon>Pleosporaceae</taxon>
        <taxon>Alternaria</taxon>
        <taxon>Alternaria sect. Ulocladioides</taxon>
    </lineage>
</organism>
<proteinExistence type="predicted"/>
<evidence type="ECO:0000313" key="3">
    <source>
        <dbReference type="Proteomes" id="UP000676310"/>
    </source>
</evidence>
<reference evidence="2" key="1">
    <citation type="submission" date="2021-05" db="EMBL/GenBank/DDBJ databases">
        <authorList>
            <person name="Stam R."/>
        </authorList>
    </citation>
    <scope>NUCLEOTIDE SEQUENCE</scope>
    <source>
        <strain evidence="2">CS162</strain>
    </source>
</reference>
<feature type="compositionally biased region" description="Acidic residues" evidence="1">
    <location>
        <begin position="204"/>
        <end position="219"/>
    </location>
</feature>
<feature type="compositionally biased region" description="Basic and acidic residues" evidence="1">
    <location>
        <begin position="100"/>
        <end position="112"/>
    </location>
</feature>
<evidence type="ECO:0000256" key="1">
    <source>
        <dbReference type="SAM" id="MobiDB-lite"/>
    </source>
</evidence>
<gene>
    <name evidence="2" type="ORF">ALTATR162_LOCUS2686</name>
</gene>
<dbReference type="AlphaFoldDB" id="A0A8J2MZF4"/>